<dbReference type="KEGG" id="cint:HZF06_16470"/>
<dbReference type="EC" id="2.1.1.193" evidence="3 12"/>
<keyword evidence="8 12" id="KW-0808">Transferase</keyword>
<reference evidence="15 16" key="1">
    <citation type="submission" date="2020-07" db="EMBL/GenBank/DDBJ databases">
        <title>Electron transfer.</title>
        <authorList>
            <person name="Huang L."/>
            <person name="Liu X."/>
            <person name="Zhou S."/>
        </authorList>
    </citation>
    <scope>NUCLEOTIDE SEQUENCE [LARGE SCALE GENOMIC DNA]</scope>
    <source>
        <strain evidence="15 16">Lx1</strain>
    </source>
</reference>
<dbReference type="Gene3D" id="3.40.1280.10">
    <property type="match status" value="1"/>
</dbReference>
<evidence type="ECO:0000313" key="16">
    <source>
        <dbReference type="Proteomes" id="UP000512286"/>
    </source>
</evidence>
<dbReference type="NCBIfam" id="TIGR00046">
    <property type="entry name" value="RsmE family RNA methyltransferase"/>
    <property type="match status" value="1"/>
</dbReference>
<dbReference type="CDD" id="cd18084">
    <property type="entry name" value="RsmE-like"/>
    <property type="match status" value="1"/>
</dbReference>
<dbReference type="InterPro" id="IPR029028">
    <property type="entry name" value="Alpha/beta_knot_MTases"/>
</dbReference>
<evidence type="ECO:0000256" key="4">
    <source>
        <dbReference type="ARBA" id="ARBA00013673"/>
    </source>
</evidence>
<dbReference type="Pfam" id="PF20260">
    <property type="entry name" value="PUA_4"/>
    <property type="match status" value="1"/>
</dbReference>
<name>A0A7D6VNX6_9CLOT</name>
<evidence type="ECO:0000256" key="5">
    <source>
        <dbReference type="ARBA" id="ARBA00022490"/>
    </source>
</evidence>
<sequence>MHKFFTPKELFYENEARILGEDVKHIYRVLRLEEGEKVVINNLQGEEFLGKIAEITKTEVKIVIDEKLEVNNESPLEVYLFQGLPKAAKMDLIVQKGTELGFKEITPIITERVDVKLKGEFKKLDRLERIALEASKQSKRTFIPKINSPISFKELEEELKLMDLVVVPYENAENFGVKALVRSIDKSVKKLGIIIGPEGGFEEEEIEKLKDNGAYIVTLGPRILRTETAGFVCGSLLQYEFGDLGGNE</sequence>
<dbReference type="EMBL" id="CP059378">
    <property type="protein sequence ID" value="QLY78666.1"/>
    <property type="molecule type" value="Genomic_DNA"/>
</dbReference>
<dbReference type="InterPro" id="IPR046887">
    <property type="entry name" value="RsmE_PUA-like"/>
</dbReference>
<evidence type="ECO:0000256" key="3">
    <source>
        <dbReference type="ARBA" id="ARBA00012328"/>
    </source>
</evidence>
<evidence type="ECO:0000256" key="1">
    <source>
        <dbReference type="ARBA" id="ARBA00004496"/>
    </source>
</evidence>
<dbReference type="PANTHER" id="PTHR30027:SF3">
    <property type="entry name" value="16S RRNA (URACIL(1498)-N(3))-METHYLTRANSFERASE"/>
    <property type="match status" value="1"/>
</dbReference>
<evidence type="ECO:0000256" key="6">
    <source>
        <dbReference type="ARBA" id="ARBA00022552"/>
    </source>
</evidence>
<comment type="subcellular location">
    <subcellularLocation>
        <location evidence="1 12">Cytoplasm</location>
    </subcellularLocation>
</comment>
<evidence type="ECO:0000256" key="8">
    <source>
        <dbReference type="ARBA" id="ARBA00022679"/>
    </source>
</evidence>
<evidence type="ECO:0000256" key="2">
    <source>
        <dbReference type="ARBA" id="ARBA00005528"/>
    </source>
</evidence>
<keyword evidence="7 12" id="KW-0489">Methyltransferase</keyword>
<keyword evidence="9 12" id="KW-0949">S-adenosyl-L-methionine</keyword>
<dbReference type="PANTHER" id="PTHR30027">
    <property type="entry name" value="RIBOSOMAL RNA SMALL SUBUNIT METHYLTRANSFERASE E"/>
    <property type="match status" value="1"/>
</dbReference>
<evidence type="ECO:0000256" key="10">
    <source>
        <dbReference type="ARBA" id="ARBA00025699"/>
    </source>
</evidence>
<evidence type="ECO:0000259" key="13">
    <source>
        <dbReference type="Pfam" id="PF04452"/>
    </source>
</evidence>
<dbReference type="RefSeq" id="WP_181600987.1">
    <property type="nucleotide sequence ID" value="NZ_CP059378.1"/>
</dbReference>
<evidence type="ECO:0000259" key="14">
    <source>
        <dbReference type="Pfam" id="PF20260"/>
    </source>
</evidence>
<dbReference type="InterPro" id="IPR015947">
    <property type="entry name" value="PUA-like_sf"/>
</dbReference>
<dbReference type="GO" id="GO:0070475">
    <property type="term" value="P:rRNA base methylation"/>
    <property type="evidence" value="ECO:0007669"/>
    <property type="project" value="TreeGrafter"/>
</dbReference>
<keyword evidence="5 12" id="KW-0963">Cytoplasm</keyword>
<comment type="function">
    <text evidence="10 12">Specifically methylates the N3 position of the uracil ring of uridine 1498 (m3U1498) in 16S rRNA. Acts on the fully assembled 30S ribosomal subunit.</text>
</comment>
<dbReference type="GO" id="GO:0070042">
    <property type="term" value="F:rRNA (uridine-N3-)-methyltransferase activity"/>
    <property type="evidence" value="ECO:0007669"/>
    <property type="project" value="TreeGrafter"/>
</dbReference>
<organism evidence="15 16">
    <name type="scientific">Clostridium intestinale</name>
    <dbReference type="NCBI Taxonomy" id="36845"/>
    <lineage>
        <taxon>Bacteria</taxon>
        <taxon>Bacillati</taxon>
        <taxon>Bacillota</taxon>
        <taxon>Clostridia</taxon>
        <taxon>Eubacteriales</taxon>
        <taxon>Clostridiaceae</taxon>
        <taxon>Clostridium</taxon>
    </lineage>
</organism>
<comment type="similarity">
    <text evidence="2 12">Belongs to the RNA methyltransferase RsmE family.</text>
</comment>
<dbReference type="InterPro" id="IPR046886">
    <property type="entry name" value="RsmE_MTase_dom"/>
</dbReference>
<evidence type="ECO:0000256" key="12">
    <source>
        <dbReference type="PIRNR" id="PIRNR015601"/>
    </source>
</evidence>
<dbReference type="NCBIfam" id="NF008692">
    <property type="entry name" value="PRK11713.1-5"/>
    <property type="match status" value="1"/>
</dbReference>
<dbReference type="InterPro" id="IPR006700">
    <property type="entry name" value="RsmE"/>
</dbReference>
<dbReference type="SUPFAM" id="SSF88697">
    <property type="entry name" value="PUA domain-like"/>
    <property type="match status" value="1"/>
</dbReference>
<evidence type="ECO:0000256" key="11">
    <source>
        <dbReference type="ARBA" id="ARBA00047944"/>
    </source>
</evidence>
<dbReference type="SUPFAM" id="SSF75217">
    <property type="entry name" value="alpha/beta knot"/>
    <property type="match status" value="1"/>
</dbReference>
<feature type="domain" description="Ribosomal RNA small subunit methyltransferase E methyltransferase" evidence="13">
    <location>
        <begin position="72"/>
        <end position="238"/>
    </location>
</feature>
<comment type="catalytic activity">
    <reaction evidence="11 12">
        <text>uridine(1498) in 16S rRNA + S-adenosyl-L-methionine = N(3)-methyluridine(1498) in 16S rRNA + S-adenosyl-L-homocysteine + H(+)</text>
        <dbReference type="Rhea" id="RHEA:42920"/>
        <dbReference type="Rhea" id="RHEA-COMP:10283"/>
        <dbReference type="Rhea" id="RHEA-COMP:10284"/>
        <dbReference type="ChEBI" id="CHEBI:15378"/>
        <dbReference type="ChEBI" id="CHEBI:57856"/>
        <dbReference type="ChEBI" id="CHEBI:59789"/>
        <dbReference type="ChEBI" id="CHEBI:65315"/>
        <dbReference type="ChEBI" id="CHEBI:74502"/>
        <dbReference type="EC" id="2.1.1.193"/>
    </reaction>
</comment>
<evidence type="ECO:0000256" key="9">
    <source>
        <dbReference type="ARBA" id="ARBA00022691"/>
    </source>
</evidence>
<gene>
    <name evidence="15" type="ORF">HZF06_16470</name>
</gene>
<keyword evidence="6 12" id="KW-0698">rRNA processing</keyword>
<dbReference type="InterPro" id="IPR029026">
    <property type="entry name" value="tRNA_m1G_MTases_N"/>
</dbReference>
<dbReference type="Pfam" id="PF04452">
    <property type="entry name" value="Methyltrans_RNA"/>
    <property type="match status" value="1"/>
</dbReference>
<dbReference type="Proteomes" id="UP000512286">
    <property type="component" value="Chromosome"/>
</dbReference>
<feature type="domain" description="Ribosomal RNA small subunit methyltransferase E PUA-like" evidence="14">
    <location>
        <begin position="20"/>
        <end position="64"/>
    </location>
</feature>
<dbReference type="AlphaFoldDB" id="A0A7D6VNX6"/>
<dbReference type="GO" id="GO:0005737">
    <property type="term" value="C:cytoplasm"/>
    <property type="evidence" value="ECO:0007669"/>
    <property type="project" value="UniProtKB-SubCell"/>
</dbReference>
<proteinExistence type="inferred from homology"/>
<dbReference type="PIRSF" id="PIRSF015601">
    <property type="entry name" value="MTase_slr0722"/>
    <property type="match status" value="1"/>
</dbReference>
<accession>A0A7D6VNX6</accession>
<protein>
    <recommendedName>
        <fullName evidence="4 12">Ribosomal RNA small subunit methyltransferase E</fullName>
        <ecNumber evidence="3 12">2.1.1.193</ecNumber>
    </recommendedName>
</protein>
<evidence type="ECO:0000256" key="7">
    <source>
        <dbReference type="ARBA" id="ARBA00022603"/>
    </source>
</evidence>
<evidence type="ECO:0000313" key="15">
    <source>
        <dbReference type="EMBL" id="QLY78666.1"/>
    </source>
</evidence>